<dbReference type="InParanoid" id="D7TZC5"/>
<dbReference type="EMBL" id="FN596494">
    <property type="protein sequence ID" value="CBI36439.3"/>
    <property type="molecule type" value="Genomic_DNA"/>
</dbReference>
<keyword evidence="2" id="KW-1185">Reference proteome</keyword>
<proteinExistence type="predicted"/>
<reference evidence="2" key="1">
    <citation type="journal article" date="2007" name="Nature">
        <title>The grapevine genome sequence suggests ancestral hexaploidization in major angiosperm phyla.</title>
        <authorList>
            <consortium name="The French-Italian Public Consortium for Grapevine Genome Characterization."/>
            <person name="Jaillon O."/>
            <person name="Aury J.-M."/>
            <person name="Noel B."/>
            <person name="Policriti A."/>
            <person name="Clepet C."/>
            <person name="Casagrande A."/>
            <person name="Choisne N."/>
            <person name="Aubourg S."/>
            <person name="Vitulo N."/>
            <person name="Jubin C."/>
            <person name="Vezzi A."/>
            <person name="Legeai F."/>
            <person name="Hugueney P."/>
            <person name="Dasilva C."/>
            <person name="Horner D."/>
            <person name="Mica E."/>
            <person name="Jublot D."/>
            <person name="Poulain J."/>
            <person name="Bruyere C."/>
            <person name="Billault A."/>
            <person name="Segurens B."/>
            <person name="Gouyvenoux M."/>
            <person name="Ugarte E."/>
            <person name="Cattonaro F."/>
            <person name="Anthouard V."/>
            <person name="Vico V."/>
            <person name="Del Fabbro C."/>
            <person name="Alaux M."/>
            <person name="Di Gaspero G."/>
            <person name="Dumas V."/>
            <person name="Felice N."/>
            <person name="Paillard S."/>
            <person name="Juman I."/>
            <person name="Moroldo M."/>
            <person name="Scalabrin S."/>
            <person name="Canaguier A."/>
            <person name="Le Clainche I."/>
            <person name="Malacrida G."/>
            <person name="Durand E."/>
            <person name="Pesole G."/>
            <person name="Laucou V."/>
            <person name="Chatelet P."/>
            <person name="Merdinoglu D."/>
            <person name="Delledonne M."/>
            <person name="Pezzotti M."/>
            <person name="Lecharny A."/>
            <person name="Scarpelli C."/>
            <person name="Artiguenave F."/>
            <person name="Pe M.E."/>
            <person name="Valle G."/>
            <person name="Morgante M."/>
            <person name="Caboche M."/>
            <person name="Adam-Blondon A.-F."/>
            <person name="Weissenbach J."/>
            <person name="Quetier F."/>
            <person name="Wincker P."/>
        </authorList>
    </citation>
    <scope>NUCLEOTIDE SEQUENCE [LARGE SCALE GENOMIC DNA]</scope>
    <source>
        <strain evidence="2">cv. Pinot noir / PN40024</strain>
    </source>
</reference>
<sequence length="129" mass="14867">MKLQGRIEDNEWGSKWGEHSSKNGSHLDLSFRQYAASLPVFIQVPNNSFILHTIIQKLRELNDAILISINFINLHPYSCLSSQAFHILAQTNTSRDHGRDGWVRWMRESELMGRNPKLDVKTHDHESSA</sequence>
<organism evidence="1 2">
    <name type="scientific">Vitis vinifera</name>
    <name type="common">Grape</name>
    <dbReference type="NCBI Taxonomy" id="29760"/>
    <lineage>
        <taxon>Eukaryota</taxon>
        <taxon>Viridiplantae</taxon>
        <taxon>Streptophyta</taxon>
        <taxon>Embryophyta</taxon>
        <taxon>Tracheophyta</taxon>
        <taxon>Spermatophyta</taxon>
        <taxon>Magnoliopsida</taxon>
        <taxon>eudicotyledons</taxon>
        <taxon>Gunneridae</taxon>
        <taxon>Pentapetalae</taxon>
        <taxon>rosids</taxon>
        <taxon>Vitales</taxon>
        <taxon>Vitaceae</taxon>
        <taxon>Viteae</taxon>
        <taxon>Vitis</taxon>
    </lineage>
</organism>
<dbReference type="Proteomes" id="UP000009183">
    <property type="component" value="Chromosome 9"/>
</dbReference>
<evidence type="ECO:0000313" key="1">
    <source>
        <dbReference type="EMBL" id="CBI36439.3"/>
    </source>
</evidence>
<dbReference type="AlphaFoldDB" id="D7TZC5"/>
<accession>D7TZC5</accession>
<name>D7TZC5_VITVI</name>
<gene>
    <name evidence="1" type="ordered locus">VIT_09s0002g08450</name>
</gene>
<evidence type="ECO:0000313" key="2">
    <source>
        <dbReference type="Proteomes" id="UP000009183"/>
    </source>
</evidence>
<dbReference type="PaxDb" id="29760-VIT_09s0002g08450.t01"/>
<dbReference type="HOGENOM" id="CLU_1952785_0_0_1"/>
<protein>
    <submittedName>
        <fullName evidence="1">Uncharacterized protein</fullName>
    </submittedName>
</protein>